<protein>
    <submittedName>
        <fullName evidence="1">Uncharacterized protein</fullName>
    </submittedName>
</protein>
<keyword evidence="2" id="KW-1185">Reference proteome</keyword>
<name>A0A4Z2HU17_9TELE</name>
<organism evidence="1 2">
    <name type="scientific">Liparis tanakae</name>
    <name type="common">Tanaka's snailfish</name>
    <dbReference type="NCBI Taxonomy" id="230148"/>
    <lineage>
        <taxon>Eukaryota</taxon>
        <taxon>Metazoa</taxon>
        <taxon>Chordata</taxon>
        <taxon>Craniata</taxon>
        <taxon>Vertebrata</taxon>
        <taxon>Euteleostomi</taxon>
        <taxon>Actinopterygii</taxon>
        <taxon>Neopterygii</taxon>
        <taxon>Teleostei</taxon>
        <taxon>Neoteleostei</taxon>
        <taxon>Acanthomorphata</taxon>
        <taxon>Eupercaria</taxon>
        <taxon>Perciformes</taxon>
        <taxon>Cottioidei</taxon>
        <taxon>Cottales</taxon>
        <taxon>Liparidae</taxon>
        <taxon>Liparis</taxon>
    </lineage>
</organism>
<dbReference type="Proteomes" id="UP000314294">
    <property type="component" value="Unassembled WGS sequence"/>
</dbReference>
<sequence length="170" mass="18725">MPYTLILSHSSTAIAMFIELQHFHPRNDVDFKFGQQVVQQPEVVVNVAFPIPSHAAAWSPEDEHRVLACVEQLLPAPQHPLQAGVSYDTWPELVTRAQVLQCIFRGCIDERLKTTKSHVLTSLSLVSPLLASATCSSFQYSLKPLFTCQYAITPNPTPASMQAPNAPTGT</sequence>
<evidence type="ECO:0000313" key="2">
    <source>
        <dbReference type="Proteomes" id="UP000314294"/>
    </source>
</evidence>
<dbReference type="EMBL" id="SRLO01000178">
    <property type="protein sequence ID" value="TNN69238.1"/>
    <property type="molecule type" value="Genomic_DNA"/>
</dbReference>
<comment type="caution">
    <text evidence="1">The sequence shown here is derived from an EMBL/GenBank/DDBJ whole genome shotgun (WGS) entry which is preliminary data.</text>
</comment>
<reference evidence="1 2" key="1">
    <citation type="submission" date="2019-03" db="EMBL/GenBank/DDBJ databases">
        <title>First draft genome of Liparis tanakae, snailfish: a comprehensive survey of snailfish specific genes.</title>
        <authorList>
            <person name="Kim W."/>
            <person name="Song I."/>
            <person name="Jeong J.-H."/>
            <person name="Kim D."/>
            <person name="Kim S."/>
            <person name="Ryu S."/>
            <person name="Song J.Y."/>
            <person name="Lee S.K."/>
        </authorList>
    </citation>
    <scope>NUCLEOTIDE SEQUENCE [LARGE SCALE GENOMIC DNA]</scope>
    <source>
        <tissue evidence="1">Muscle</tissue>
    </source>
</reference>
<proteinExistence type="predicted"/>
<gene>
    <name evidence="1" type="ORF">EYF80_020555</name>
</gene>
<evidence type="ECO:0000313" key="1">
    <source>
        <dbReference type="EMBL" id="TNN69238.1"/>
    </source>
</evidence>
<dbReference type="AlphaFoldDB" id="A0A4Z2HU17"/>
<accession>A0A4Z2HU17</accession>